<protein>
    <submittedName>
        <fullName evidence="1">Uncharacterized protein</fullName>
    </submittedName>
</protein>
<gene>
    <name evidence="1" type="ORF">JYU34_012816</name>
</gene>
<name>A0ABQ7QCC6_PLUXY</name>
<reference evidence="1 2" key="1">
    <citation type="submission" date="2021-06" db="EMBL/GenBank/DDBJ databases">
        <title>A haploid diamondback moth (Plutella xylostella L.) genome assembly resolves 31 chromosomes and identifies a diamide resistance mutation.</title>
        <authorList>
            <person name="Ward C.M."/>
            <person name="Perry K.D."/>
            <person name="Baker G."/>
            <person name="Powis K."/>
            <person name="Heckel D.G."/>
            <person name="Baxter S.W."/>
        </authorList>
    </citation>
    <scope>NUCLEOTIDE SEQUENCE [LARGE SCALE GENOMIC DNA]</scope>
    <source>
        <strain evidence="1 2">LV</strain>
        <tissue evidence="1">Single pupa</tissue>
    </source>
</reference>
<dbReference type="EMBL" id="JAHIBW010000017">
    <property type="protein sequence ID" value="KAG7302836.1"/>
    <property type="molecule type" value="Genomic_DNA"/>
</dbReference>
<comment type="caution">
    <text evidence="1">The sequence shown here is derived from an EMBL/GenBank/DDBJ whole genome shotgun (WGS) entry which is preliminary data.</text>
</comment>
<proteinExistence type="predicted"/>
<accession>A0ABQ7QCC6</accession>
<keyword evidence="2" id="KW-1185">Reference proteome</keyword>
<evidence type="ECO:0000313" key="1">
    <source>
        <dbReference type="EMBL" id="KAG7302836.1"/>
    </source>
</evidence>
<dbReference type="Proteomes" id="UP000823941">
    <property type="component" value="Chromosome 17"/>
</dbReference>
<organism evidence="1 2">
    <name type="scientific">Plutella xylostella</name>
    <name type="common">Diamondback moth</name>
    <name type="synonym">Plutella maculipennis</name>
    <dbReference type="NCBI Taxonomy" id="51655"/>
    <lineage>
        <taxon>Eukaryota</taxon>
        <taxon>Metazoa</taxon>
        <taxon>Ecdysozoa</taxon>
        <taxon>Arthropoda</taxon>
        <taxon>Hexapoda</taxon>
        <taxon>Insecta</taxon>
        <taxon>Pterygota</taxon>
        <taxon>Neoptera</taxon>
        <taxon>Endopterygota</taxon>
        <taxon>Lepidoptera</taxon>
        <taxon>Glossata</taxon>
        <taxon>Ditrysia</taxon>
        <taxon>Yponomeutoidea</taxon>
        <taxon>Plutellidae</taxon>
        <taxon>Plutella</taxon>
    </lineage>
</organism>
<sequence length="106" mass="11816">MILAKVGLKAVLLWPMISKMIKYFRKKKKKWEKARVIKDCSQRIACIIQRSARDGWGGNLGAALTFTLIEDVEDESSFVSTLLDIFAGEKVSKCMAIECSSGVDIS</sequence>
<evidence type="ECO:0000313" key="2">
    <source>
        <dbReference type="Proteomes" id="UP000823941"/>
    </source>
</evidence>